<accession>V4LKW6</accession>
<protein>
    <recommendedName>
        <fullName evidence="3">Anaphase-promoting complex subunit 4 WD40 domain-containing protein</fullName>
    </recommendedName>
</protein>
<evidence type="ECO:0008006" key="3">
    <source>
        <dbReference type="Google" id="ProtNLM"/>
    </source>
</evidence>
<reference evidence="1 2" key="1">
    <citation type="journal article" date="2013" name="Front. Plant Sci.">
        <title>The Reference Genome of the Halophytic Plant Eutrema salsugineum.</title>
        <authorList>
            <person name="Yang R."/>
            <person name="Jarvis D.E."/>
            <person name="Chen H."/>
            <person name="Beilstein M.A."/>
            <person name="Grimwood J."/>
            <person name="Jenkins J."/>
            <person name="Shu S."/>
            <person name="Prochnik S."/>
            <person name="Xin M."/>
            <person name="Ma C."/>
            <person name="Schmutz J."/>
            <person name="Wing R.A."/>
            <person name="Mitchell-Olds T."/>
            <person name="Schumaker K.S."/>
            <person name="Wang X."/>
        </authorList>
    </citation>
    <scope>NUCLEOTIDE SEQUENCE [LARGE SCALE GENOMIC DNA]</scope>
</reference>
<dbReference type="Pfam" id="PF00400">
    <property type="entry name" value="WD40"/>
    <property type="match status" value="2"/>
</dbReference>
<dbReference type="InterPro" id="IPR001680">
    <property type="entry name" value="WD40_rpt"/>
</dbReference>
<dbReference type="EMBL" id="KI517455">
    <property type="protein sequence ID" value="ESQ44389.1"/>
    <property type="molecule type" value="Genomic_DNA"/>
</dbReference>
<keyword evidence="2" id="KW-1185">Reference proteome</keyword>
<dbReference type="PANTHER" id="PTHR14494">
    <property type="entry name" value="ALADIN/ADRACALIN/AAAS"/>
    <property type="match status" value="1"/>
</dbReference>
<proteinExistence type="predicted"/>
<sequence length="316" mass="34233">MASFPHPGSVTVCEINRDLITAVNLSDDRAQETYGKILGLVFSPVSFDSGPGSLQENEGQESGDKGSVERKGLVAILQSMVADSLKHILRPIDGNEYVICKVNLLSEIDLQGVSWHQGKHIIAFISGASQVTIRDYEDKDEKEPCILTSDSQRNVKALEWRPNGGKSLSVACRGGICIWTASYPGNMALVRAGGSSLRGSLSRGSGTRWILVDFLRCQNDEQISALSWSPCGRYLASASYDSSSFTIWDVSQGAGTPIRRGLGGISMLKWSPTGDYFFAARFDGTFCLWETNTWTSEPWSLSTGSGSVTVNSIVAK</sequence>
<dbReference type="Proteomes" id="UP000030689">
    <property type="component" value="Unassembled WGS sequence"/>
</dbReference>
<dbReference type="SUPFAM" id="SSF50978">
    <property type="entry name" value="WD40 repeat-like"/>
    <property type="match status" value="1"/>
</dbReference>
<organism evidence="1 2">
    <name type="scientific">Eutrema salsugineum</name>
    <name type="common">Saltwater cress</name>
    <name type="synonym">Sisymbrium salsugineum</name>
    <dbReference type="NCBI Taxonomy" id="72664"/>
    <lineage>
        <taxon>Eukaryota</taxon>
        <taxon>Viridiplantae</taxon>
        <taxon>Streptophyta</taxon>
        <taxon>Embryophyta</taxon>
        <taxon>Tracheophyta</taxon>
        <taxon>Spermatophyta</taxon>
        <taxon>Magnoliopsida</taxon>
        <taxon>eudicotyledons</taxon>
        <taxon>Gunneridae</taxon>
        <taxon>Pentapetalae</taxon>
        <taxon>rosids</taxon>
        <taxon>malvids</taxon>
        <taxon>Brassicales</taxon>
        <taxon>Brassicaceae</taxon>
        <taxon>Eutremeae</taxon>
        <taxon>Eutrema</taxon>
    </lineage>
</organism>
<dbReference type="GO" id="GO:0006913">
    <property type="term" value="P:nucleocytoplasmic transport"/>
    <property type="evidence" value="ECO:0007669"/>
    <property type="project" value="TreeGrafter"/>
</dbReference>
<dbReference type="Gene3D" id="2.130.10.10">
    <property type="entry name" value="YVTN repeat-like/Quinoprotein amine dehydrogenase"/>
    <property type="match status" value="1"/>
</dbReference>
<dbReference type="AlphaFoldDB" id="V4LKW6"/>
<dbReference type="InterPro" id="IPR045139">
    <property type="entry name" value="Aladin"/>
</dbReference>
<dbReference type="InterPro" id="IPR015943">
    <property type="entry name" value="WD40/YVTN_repeat-like_dom_sf"/>
</dbReference>
<dbReference type="SMART" id="SM00320">
    <property type="entry name" value="WD40"/>
    <property type="match status" value="3"/>
</dbReference>
<dbReference type="PANTHER" id="PTHR14494:SF0">
    <property type="entry name" value="ALADIN"/>
    <property type="match status" value="1"/>
</dbReference>
<dbReference type="Gramene" id="ESQ44389">
    <property type="protein sequence ID" value="ESQ44389"/>
    <property type="gene ID" value="EUTSA_v10005968mg"/>
</dbReference>
<evidence type="ECO:0000313" key="2">
    <source>
        <dbReference type="Proteomes" id="UP000030689"/>
    </source>
</evidence>
<dbReference type="InterPro" id="IPR036322">
    <property type="entry name" value="WD40_repeat_dom_sf"/>
</dbReference>
<name>V4LKW6_EUTSA</name>
<evidence type="ECO:0000313" key="1">
    <source>
        <dbReference type="EMBL" id="ESQ44389.1"/>
    </source>
</evidence>
<gene>
    <name evidence="1" type="ORF">EUTSA_v10005968mg</name>
</gene>
<dbReference type="GO" id="GO:0005643">
    <property type="term" value="C:nuclear pore"/>
    <property type="evidence" value="ECO:0007669"/>
    <property type="project" value="TreeGrafter"/>
</dbReference>